<comment type="caution">
    <text evidence="2">The sequence shown here is derived from an EMBL/GenBank/DDBJ whole genome shotgun (WGS) entry which is preliminary data.</text>
</comment>
<dbReference type="InterPro" id="IPR001387">
    <property type="entry name" value="Cro/C1-type_HTH"/>
</dbReference>
<gene>
    <name evidence="2" type="ORF">ABQG71_06100</name>
</gene>
<dbReference type="PROSITE" id="PS50943">
    <property type="entry name" value="HTH_CROC1"/>
    <property type="match status" value="1"/>
</dbReference>
<dbReference type="Pfam" id="PF01381">
    <property type="entry name" value="HTH_3"/>
    <property type="match status" value="1"/>
</dbReference>
<accession>A0ABV1S3P1</accession>
<dbReference type="Proteomes" id="UP001467674">
    <property type="component" value="Unassembled WGS sequence"/>
</dbReference>
<dbReference type="RefSeq" id="WP_350385369.1">
    <property type="nucleotide sequence ID" value="NZ_JBEOME010000002.1"/>
</dbReference>
<protein>
    <submittedName>
        <fullName evidence="2">Helix-turn-helix transcriptional regulator</fullName>
    </submittedName>
</protein>
<name>A0ABV1S3P1_BACAB</name>
<evidence type="ECO:0000313" key="3">
    <source>
        <dbReference type="Proteomes" id="UP001467674"/>
    </source>
</evidence>
<evidence type="ECO:0000313" key="2">
    <source>
        <dbReference type="EMBL" id="MER3120759.1"/>
    </source>
</evidence>
<dbReference type="EMBL" id="JBEOME010000002">
    <property type="protein sequence ID" value="MER3120759.1"/>
    <property type="molecule type" value="Genomic_DNA"/>
</dbReference>
<evidence type="ECO:0000259" key="1">
    <source>
        <dbReference type="PROSITE" id="PS50943"/>
    </source>
</evidence>
<dbReference type="InterPro" id="IPR010982">
    <property type="entry name" value="Lambda_DNA-bd_dom_sf"/>
</dbReference>
<keyword evidence="3" id="KW-1185">Reference proteome</keyword>
<sequence length="42" mass="5085">MHRATYANYERGYRQPDYDTLIKIADFFEVTTDYLLRGEDVH</sequence>
<proteinExistence type="predicted"/>
<reference evidence="2 3" key="1">
    <citation type="submission" date="2024-06" db="EMBL/GenBank/DDBJ databases">
        <title>Construction of an artificial bacterial consortium using nitrogen cycle bacteria from Cuatro Cienegas Basin and a mangrove forest.</title>
        <authorList>
            <person name="Aguilera-Najera D."/>
            <person name="Marquez-Cianci L."/>
            <person name="Martinez-Perez E."/>
            <person name="Rosas-Barrera M."/>
            <person name="Rodriguez-Cruz U.E."/>
            <person name="Tapia-Lopez R."/>
            <person name="Eguiarte L.E."/>
            <person name="Souza-Saldivar V."/>
        </authorList>
    </citation>
    <scope>NUCLEOTIDE SEQUENCE [LARGE SCALE GENOMIC DNA]</scope>
    <source>
        <strain evidence="2 3">S14-15</strain>
    </source>
</reference>
<dbReference type="CDD" id="cd00093">
    <property type="entry name" value="HTH_XRE"/>
    <property type="match status" value="1"/>
</dbReference>
<organism evidence="2 3">
    <name type="scientific">Bacillus altitudinis</name>
    <dbReference type="NCBI Taxonomy" id="293387"/>
    <lineage>
        <taxon>Bacteria</taxon>
        <taxon>Bacillati</taxon>
        <taxon>Bacillota</taxon>
        <taxon>Bacilli</taxon>
        <taxon>Bacillales</taxon>
        <taxon>Bacillaceae</taxon>
        <taxon>Bacillus</taxon>
    </lineage>
</organism>
<dbReference type="SUPFAM" id="SSF47413">
    <property type="entry name" value="lambda repressor-like DNA-binding domains"/>
    <property type="match status" value="1"/>
</dbReference>
<feature type="domain" description="HTH cro/C1-type" evidence="1">
    <location>
        <begin position="1"/>
        <end position="35"/>
    </location>
</feature>
<dbReference type="Gene3D" id="1.10.260.40">
    <property type="entry name" value="lambda repressor-like DNA-binding domains"/>
    <property type="match status" value="1"/>
</dbReference>